<dbReference type="AlphaFoldDB" id="A0A6J7FHZ1"/>
<name>A0A6J7FHZ1_9ZZZZ</name>
<evidence type="ECO:0000256" key="1">
    <source>
        <dbReference type="SAM" id="MobiDB-lite"/>
    </source>
</evidence>
<dbReference type="EMBL" id="CAFBMK010000003">
    <property type="protein sequence ID" value="CAB4892540.1"/>
    <property type="molecule type" value="Genomic_DNA"/>
</dbReference>
<accession>A0A6J7FHZ1</accession>
<reference evidence="2" key="1">
    <citation type="submission" date="2020-05" db="EMBL/GenBank/DDBJ databases">
        <authorList>
            <person name="Chiriac C."/>
            <person name="Salcher M."/>
            <person name="Ghai R."/>
            <person name="Kavagutti S V."/>
        </authorList>
    </citation>
    <scope>NUCLEOTIDE SEQUENCE</scope>
</reference>
<proteinExistence type="predicted"/>
<evidence type="ECO:0000313" key="2">
    <source>
        <dbReference type="EMBL" id="CAB4892540.1"/>
    </source>
</evidence>
<gene>
    <name evidence="2" type="ORF">UFOPK3564_00103</name>
</gene>
<feature type="region of interest" description="Disordered" evidence="1">
    <location>
        <begin position="185"/>
        <end position="206"/>
    </location>
</feature>
<sequence length="206" mass="21928">MSIDRGPIAERLPFLLEIADELGLPHRVVPWVTRTGAGDVVSATVRLQVHAGAEDPQEDGSGEGWVEATNSHDLRAAAGRRSRAPIDVLPAGTSASTPATVGPGVYRGRRTVPAARILLQADLNEPDLRGAVEIREVEERRSPDPRTSIWVDELVVDCPGSSTRSGGPPTRSCWRRSPGHCWTASPSTCAAPPACPGTTPPGWPKR</sequence>
<feature type="compositionally biased region" description="Pro residues" evidence="1">
    <location>
        <begin position="193"/>
        <end position="206"/>
    </location>
</feature>
<organism evidence="2">
    <name type="scientific">freshwater metagenome</name>
    <dbReference type="NCBI Taxonomy" id="449393"/>
    <lineage>
        <taxon>unclassified sequences</taxon>
        <taxon>metagenomes</taxon>
        <taxon>ecological metagenomes</taxon>
    </lineage>
</organism>
<protein>
    <submittedName>
        <fullName evidence="2">Unannotated protein</fullName>
    </submittedName>
</protein>